<gene>
    <name evidence="1" type="ORF">AC578_5736</name>
</gene>
<keyword evidence="2" id="KW-1185">Reference proteome</keyword>
<sequence>MTGQKAWKGFKRWWTVGDPNVVVRDIRKALKRYDAKYNSEIYRVIRDYVHEANVNTMFS</sequence>
<dbReference type="AlphaFoldDB" id="A0A139HEL7"/>
<reference evidence="1 2" key="1">
    <citation type="submission" date="2015-07" db="EMBL/GenBank/DDBJ databases">
        <title>Comparative genomics of the Sigatoka disease complex on banana suggests a link between parallel evolutionary changes in Pseudocercospora fijiensis and Pseudocercospora eumusae and increased virulence on the banana host.</title>
        <authorList>
            <person name="Chang T.-C."/>
            <person name="Salvucci A."/>
            <person name="Crous P.W."/>
            <person name="Stergiopoulos I."/>
        </authorList>
    </citation>
    <scope>NUCLEOTIDE SEQUENCE [LARGE SCALE GENOMIC DNA]</scope>
    <source>
        <strain evidence="1 2">CBS 114824</strain>
    </source>
</reference>
<evidence type="ECO:0000313" key="1">
    <source>
        <dbReference type="EMBL" id="KXT00915.1"/>
    </source>
</evidence>
<name>A0A139HEL7_9PEZI</name>
<evidence type="ECO:0000313" key="2">
    <source>
        <dbReference type="Proteomes" id="UP000070133"/>
    </source>
</evidence>
<dbReference type="EMBL" id="LFZN01000065">
    <property type="protein sequence ID" value="KXT00915.1"/>
    <property type="molecule type" value="Genomic_DNA"/>
</dbReference>
<protein>
    <submittedName>
        <fullName evidence="1">Uncharacterized protein</fullName>
    </submittedName>
</protein>
<comment type="caution">
    <text evidence="1">The sequence shown here is derived from an EMBL/GenBank/DDBJ whole genome shotgun (WGS) entry which is preliminary data.</text>
</comment>
<organism evidence="1 2">
    <name type="scientific">Pseudocercospora eumusae</name>
    <dbReference type="NCBI Taxonomy" id="321146"/>
    <lineage>
        <taxon>Eukaryota</taxon>
        <taxon>Fungi</taxon>
        <taxon>Dikarya</taxon>
        <taxon>Ascomycota</taxon>
        <taxon>Pezizomycotina</taxon>
        <taxon>Dothideomycetes</taxon>
        <taxon>Dothideomycetidae</taxon>
        <taxon>Mycosphaerellales</taxon>
        <taxon>Mycosphaerellaceae</taxon>
        <taxon>Pseudocercospora</taxon>
    </lineage>
</organism>
<dbReference type="Proteomes" id="UP000070133">
    <property type="component" value="Unassembled WGS sequence"/>
</dbReference>
<proteinExistence type="predicted"/>
<accession>A0A139HEL7</accession>